<dbReference type="SMART" id="SM00369">
    <property type="entry name" value="LRR_TYP"/>
    <property type="match status" value="3"/>
</dbReference>
<dbReference type="Pfam" id="PF07859">
    <property type="entry name" value="Abhydrolase_3"/>
    <property type="match status" value="1"/>
</dbReference>
<dbReference type="GO" id="GO:0005829">
    <property type="term" value="C:cytosol"/>
    <property type="evidence" value="ECO:0007669"/>
    <property type="project" value="TreeGrafter"/>
</dbReference>
<keyword evidence="3" id="KW-0677">Repeat</keyword>
<dbReference type="Gene3D" id="3.40.50.1820">
    <property type="entry name" value="alpha/beta hydrolase"/>
    <property type="match status" value="1"/>
</dbReference>
<accession>A0A553PHV6</accession>
<dbReference type="InterPro" id="IPR003591">
    <property type="entry name" value="Leu-rich_rpt_typical-subtyp"/>
</dbReference>
<dbReference type="GO" id="GO:0004806">
    <property type="term" value="F:triacylglycerol lipase activity"/>
    <property type="evidence" value="ECO:0007669"/>
    <property type="project" value="TreeGrafter"/>
</dbReference>
<organism evidence="6 7">
    <name type="scientific">Tigriopus californicus</name>
    <name type="common">Marine copepod</name>
    <dbReference type="NCBI Taxonomy" id="6832"/>
    <lineage>
        <taxon>Eukaryota</taxon>
        <taxon>Metazoa</taxon>
        <taxon>Ecdysozoa</taxon>
        <taxon>Arthropoda</taxon>
        <taxon>Crustacea</taxon>
        <taxon>Multicrustacea</taxon>
        <taxon>Hexanauplia</taxon>
        <taxon>Copepoda</taxon>
        <taxon>Harpacticoida</taxon>
        <taxon>Harpacticidae</taxon>
        <taxon>Tigriopus</taxon>
    </lineage>
</organism>
<dbReference type="InterPro" id="IPR010468">
    <property type="entry name" value="HSL_N"/>
</dbReference>
<dbReference type="SMART" id="SM00082">
    <property type="entry name" value="LRRCT"/>
    <property type="match status" value="1"/>
</dbReference>
<dbReference type="SUPFAM" id="SSF53474">
    <property type="entry name" value="alpha/beta-Hydrolases"/>
    <property type="match status" value="1"/>
</dbReference>
<dbReference type="InterPro" id="IPR029058">
    <property type="entry name" value="AB_hydrolase_fold"/>
</dbReference>
<dbReference type="Gene3D" id="3.80.10.10">
    <property type="entry name" value="Ribonuclease Inhibitor"/>
    <property type="match status" value="1"/>
</dbReference>
<dbReference type="InterPro" id="IPR000483">
    <property type="entry name" value="Cys-rich_flank_reg_C"/>
</dbReference>
<dbReference type="InterPro" id="IPR001611">
    <property type="entry name" value="Leu-rich_rpt"/>
</dbReference>
<dbReference type="Proteomes" id="UP000318571">
    <property type="component" value="Chromosome 5"/>
</dbReference>
<dbReference type="InterPro" id="IPR032675">
    <property type="entry name" value="LRR_dom_sf"/>
</dbReference>
<dbReference type="AlphaFoldDB" id="A0A553PHV6"/>
<dbReference type="PANTHER" id="PTHR23025">
    <property type="entry name" value="TRIACYLGLYCEROL LIPASE"/>
    <property type="match status" value="1"/>
</dbReference>
<dbReference type="STRING" id="6832.A0A553PHV6"/>
<gene>
    <name evidence="6" type="ORF">TCAL_04047</name>
</gene>
<keyword evidence="1" id="KW-0433">Leucine-rich repeat</keyword>
<reference evidence="6 7" key="1">
    <citation type="journal article" date="2018" name="Nat. Ecol. Evol.">
        <title>Genomic signatures of mitonuclear coevolution across populations of Tigriopus californicus.</title>
        <authorList>
            <person name="Barreto F.S."/>
            <person name="Watson E.T."/>
            <person name="Lima T.G."/>
            <person name="Willett C.S."/>
            <person name="Edmands S."/>
            <person name="Li W."/>
            <person name="Burton R.S."/>
        </authorList>
    </citation>
    <scope>NUCLEOTIDE SEQUENCE [LARGE SCALE GENOMIC DNA]</scope>
    <source>
        <strain evidence="6 7">San Diego</strain>
    </source>
</reference>
<keyword evidence="7" id="KW-1185">Reference proteome</keyword>
<dbReference type="Pfam" id="PF13855">
    <property type="entry name" value="LRR_8"/>
    <property type="match status" value="1"/>
</dbReference>
<dbReference type="GO" id="GO:0004771">
    <property type="term" value="F:sterol ester esterase activity"/>
    <property type="evidence" value="ECO:0007669"/>
    <property type="project" value="TreeGrafter"/>
</dbReference>
<feature type="domain" description="LRRCT" evidence="5">
    <location>
        <begin position="832"/>
        <end position="884"/>
    </location>
</feature>
<keyword evidence="4" id="KW-0472">Membrane</keyword>
<keyword evidence="4" id="KW-0812">Transmembrane</keyword>
<sequence length="949" mass="107258">MGPKVFLQRSNSEVKFDNILSLCDKYAKNSGVDRKTKCVVPDDSLPESSSPSHCPSLGIILLQISENLARYQEQIAHIRGFAHLYDSKTGVKTNGYRSFLNVAARFAQHLTEPLLKLNSKGPQRATESDLMEMSHHDKCLRTLIQINGFLMEMHELSEDGEIFPTQPDIRSPKVEALSRKIAEVDTSCFYGKGAAFHFKGDSIRIVQPLLLAMASLGDVFSGSFLSLFRKVTNTMFGIRYTLDSDLLAARVLENAKDMPVEFVKTFYNMPELELIPSRRKRSPGIKANYVIEIPPEPMAVMNTQGAAFQVPVPKSHLGPGKAVQVRLISPFRSEGMIGKCSNCVPNVWPGVDYSLAPEAPFPRAVEEVLFAYCWMRNNFKLLGTTGRKVIIGGDSAGGNLSVGLILQCIQLSLPKPDHLVAFYPSLLCQMYPSPSRLICLLDPLVMFPCLLRCLNCYADPNYMSTCPRTFVQELESCQNYTDPLLSPLLTSPELLSLFPPTSLFSSDIDPCLDETVSFSNKLMTAGIKVTLEVLSGLPHGFLSLTGIQSIMAGAKTLWLGVCILFTLVLICSSYDGDEPDETGCPVVFQKLCTCKRQKYHYWKDPEEIIFMVNCTNTNFKDTSMLDTLPDGIQALIFTGNDIPVLHWNVFGVWNDHRDLEIVDMSNNKIQEIKGKAYHQVSYVKRLLLNHNDLIVSGRRFHGRILTNFVRLEELHLTNAFSETIDTKWYLKDLKNIFLASNLEHLKTLHLEQNEIWSITDDDMFCAFPSLTNLHLGDNQLQDIEFSLDCLQKLRYLDLQYNKIRRLTDATLNKLDKVLKSDSEDRAVHLKGNPFHCDCHLKNFQHWLLSTHTTLFHKDEIRCFDGYPERNAGRRVTNAEISECSPTHNSLTNVLLSILILVMIGLGLLIVYYHRQRIHSSFKPLVVSFQKSMQYRTIDKEEEPPTEVNV</sequence>
<evidence type="ECO:0000313" key="7">
    <source>
        <dbReference type="Proteomes" id="UP000318571"/>
    </source>
</evidence>
<evidence type="ECO:0000256" key="2">
    <source>
        <dbReference type="ARBA" id="ARBA00022729"/>
    </source>
</evidence>
<name>A0A553PHV6_TIGCA</name>
<keyword evidence="2" id="KW-0732">Signal</keyword>
<evidence type="ECO:0000256" key="4">
    <source>
        <dbReference type="SAM" id="Phobius"/>
    </source>
</evidence>
<protein>
    <recommendedName>
        <fullName evidence="5">LRRCT domain-containing protein</fullName>
    </recommendedName>
</protein>
<comment type="caution">
    <text evidence="6">The sequence shown here is derived from an EMBL/GenBank/DDBJ whole genome shotgun (WGS) entry which is preliminary data.</text>
</comment>
<evidence type="ECO:0000256" key="1">
    <source>
        <dbReference type="ARBA" id="ARBA00022614"/>
    </source>
</evidence>
<feature type="transmembrane region" description="Helical" evidence="4">
    <location>
        <begin position="893"/>
        <end position="912"/>
    </location>
</feature>
<evidence type="ECO:0000313" key="6">
    <source>
        <dbReference type="EMBL" id="TRY77263.1"/>
    </source>
</evidence>
<proteinExistence type="predicted"/>
<dbReference type="EMBL" id="VCGU01000004">
    <property type="protein sequence ID" value="TRY77263.1"/>
    <property type="molecule type" value="Genomic_DNA"/>
</dbReference>
<dbReference type="SUPFAM" id="SSF52058">
    <property type="entry name" value="L domain-like"/>
    <property type="match status" value="1"/>
</dbReference>
<keyword evidence="4" id="KW-1133">Transmembrane helix</keyword>
<dbReference type="Pfam" id="PF06350">
    <property type="entry name" value="HSL_N"/>
    <property type="match status" value="1"/>
</dbReference>
<dbReference type="PROSITE" id="PS51450">
    <property type="entry name" value="LRR"/>
    <property type="match status" value="2"/>
</dbReference>
<evidence type="ECO:0000256" key="3">
    <source>
        <dbReference type="ARBA" id="ARBA00022737"/>
    </source>
</evidence>
<dbReference type="PANTHER" id="PTHR23025:SF3">
    <property type="entry name" value="HORMONE-SENSITIVE LIPASE"/>
    <property type="match status" value="1"/>
</dbReference>
<evidence type="ECO:0000259" key="5">
    <source>
        <dbReference type="SMART" id="SM00082"/>
    </source>
</evidence>
<dbReference type="InterPro" id="IPR013094">
    <property type="entry name" value="AB_hydrolase_3"/>
</dbReference>
<dbReference type="GO" id="GO:0019433">
    <property type="term" value="P:triglyceride catabolic process"/>
    <property type="evidence" value="ECO:0007669"/>
    <property type="project" value="TreeGrafter"/>
</dbReference>
<dbReference type="GO" id="GO:0008203">
    <property type="term" value="P:cholesterol metabolic process"/>
    <property type="evidence" value="ECO:0007669"/>
    <property type="project" value="InterPro"/>
</dbReference>